<dbReference type="OrthoDB" id="9804482at2"/>
<evidence type="ECO:0000313" key="10">
    <source>
        <dbReference type="Proteomes" id="UP000184038"/>
    </source>
</evidence>
<evidence type="ECO:0000256" key="5">
    <source>
        <dbReference type="ARBA" id="ARBA00022833"/>
    </source>
</evidence>
<dbReference type="InterPro" id="IPR046778">
    <property type="entry name" value="UPF0758_N"/>
</dbReference>
<reference evidence="9 10" key="1">
    <citation type="submission" date="2016-11" db="EMBL/GenBank/DDBJ databases">
        <authorList>
            <person name="Jaros S."/>
            <person name="Januszkiewicz K."/>
            <person name="Wedrychowicz H."/>
        </authorList>
    </citation>
    <scope>NUCLEOTIDE SEQUENCE [LARGE SCALE GENOMIC DNA]</scope>
    <source>
        <strain evidence="9 10">DSM 15930</strain>
    </source>
</reference>
<dbReference type="SUPFAM" id="SSF102712">
    <property type="entry name" value="JAB1/MPN domain"/>
    <property type="match status" value="1"/>
</dbReference>
<dbReference type="Pfam" id="PF20582">
    <property type="entry name" value="UPF0758_N"/>
    <property type="match status" value="1"/>
</dbReference>
<dbReference type="InterPro" id="IPR025657">
    <property type="entry name" value="RadC_JAB"/>
</dbReference>
<dbReference type="EMBL" id="FRCP01000007">
    <property type="protein sequence ID" value="SHM19105.1"/>
    <property type="molecule type" value="Genomic_DNA"/>
</dbReference>
<sequence length="234" mass="26346">MKQKEHLTVKELPVTEQPYEKCERYGTASLSDAELLAVIIRSGTANDRAIDVANRVLMNQKREQGIISLYQYTMSELMKIHGIGKVKAIQLLCLAEISKRMAKASYGMKMRLSSPEAIANYYMEQMRHLPVEQAVLLLLDTKCQLIRDMELSKGSVNASITAPREIYLNALKYGAVYVVLLHNHPSGDPMPSKEDIITTKRIREAGLLIGIQLMDHIIIGDNMYISLKEQGLLN</sequence>
<keyword evidence="10" id="KW-1185">Reference proteome</keyword>
<keyword evidence="2" id="KW-0645">Protease</keyword>
<comment type="similarity">
    <text evidence="1 7">Belongs to the UPF0758 family.</text>
</comment>
<dbReference type="InterPro" id="IPR020891">
    <property type="entry name" value="UPF0758_CS"/>
</dbReference>
<feature type="domain" description="MPN" evidence="8">
    <location>
        <begin position="111"/>
        <end position="233"/>
    </location>
</feature>
<dbReference type="PANTHER" id="PTHR30471">
    <property type="entry name" value="DNA REPAIR PROTEIN RADC"/>
    <property type="match status" value="1"/>
</dbReference>
<keyword evidence="4" id="KW-0378">Hydrolase</keyword>
<dbReference type="NCBIfam" id="NF000642">
    <property type="entry name" value="PRK00024.1"/>
    <property type="match status" value="1"/>
</dbReference>
<dbReference type="PANTHER" id="PTHR30471:SF3">
    <property type="entry name" value="UPF0758 PROTEIN YEES-RELATED"/>
    <property type="match status" value="1"/>
</dbReference>
<keyword evidence="3" id="KW-0479">Metal-binding</keyword>
<dbReference type="RefSeq" id="WP_073284201.1">
    <property type="nucleotide sequence ID" value="NZ_FRCP01000007.1"/>
</dbReference>
<dbReference type="Gene3D" id="3.40.140.10">
    <property type="entry name" value="Cytidine Deaminase, domain 2"/>
    <property type="match status" value="1"/>
</dbReference>
<evidence type="ECO:0000259" key="8">
    <source>
        <dbReference type="PROSITE" id="PS50249"/>
    </source>
</evidence>
<keyword evidence="6" id="KW-0482">Metalloprotease</keyword>
<dbReference type="STRING" id="1120996.SAMN02746066_01085"/>
<protein>
    <submittedName>
        <fullName evidence="9">DNA repair protein RadC</fullName>
    </submittedName>
</protein>
<dbReference type="GO" id="GO:0006508">
    <property type="term" value="P:proteolysis"/>
    <property type="evidence" value="ECO:0007669"/>
    <property type="project" value="UniProtKB-KW"/>
</dbReference>
<evidence type="ECO:0000256" key="2">
    <source>
        <dbReference type="ARBA" id="ARBA00022670"/>
    </source>
</evidence>
<organism evidence="9 10">
    <name type="scientific">Anaerosporobacter mobilis DSM 15930</name>
    <dbReference type="NCBI Taxonomy" id="1120996"/>
    <lineage>
        <taxon>Bacteria</taxon>
        <taxon>Bacillati</taxon>
        <taxon>Bacillota</taxon>
        <taxon>Clostridia</taxon>
        <taxon>Lachnospirales</taxon>
        <taxon>Lachnospiraceae</taxon>
        <taxon>Anaerosporobacter</taxon>
    </lineage>
</organism>
<evidence type="ECO:0000256" key="1">
    <source>
        <dbReference type="ARBA" id="ARBA00010243"/>
    </source>
</evidence>
<dbReference type="Pfam" id="PF04002">
    <property type="entry name" value="RadC"/>
    <property type="match status" value="1"/>
</dbReference>
<keyword evidence="5" id="KW-0862">Zinc</keyword>
<dbReference type="GO" id="GO:0046872">
    <property type="term" value="F:metal ion binding"/>
    <property type="evidence" value="ECO:0007669"/>
    <property type="project" value="UniProtKB-KW"/>
</dbReference>
<dbReference type="CDD" id="cd08071">
    <property type="entry name" value="MPN_DUF2466"/>
    <property type="match status" value="1"/>
</dbReference>
<dbReference type="PROSITE" id="PS01302">
    <property type="entry name" value="UPF0758"/>
    <property type="match status" value="1"/>
</dbReference>
<proteinExistence type="inferred from homology"/>
<dbReference type="AlphaFoldDB" id="A0A1M7GSH3"/>
<dbReference type="InterPro" id="IPR001405">
    <property type="entry name" value="UPF0758"/>
</dbReference>
<evidence type="ECO:0000256" key="6">
    <source>
        <dbReference type="ARBA" id="ARBA00023049"/>
    </source>
</evidence>
<accession>A0A1M7GSH3</accession>
<dbReference type="PROSITE" id="PS50249">
    <property type="entry name" value="MPN"/>
    <property type="match status" value="1"/>
</dbReference>
<evidence type="ECO:0000256" key="7">
    <source>
        <dbReference type="RuleBase" id="RU003797"/>
    </source>
</evidence>
<dbReference type="Proteomes" id="UP000184038">
    <property type="component" value="Unassembled WGS sequence"/>
</dbReference>
<name>A0A1M7GSH3_9FIRM</name>
<dbReference type="GO" id="GO:0008237">
    <property type="term" value="F:metallopeptidase activity"/>
    <property type="evidence" value="ECO:0007669"/>
    <property type="project" value="UniProtKB-KW"/>
</dbReference>
<evidence type="ECO:0000256" key="3">
    <source>
        <dbReference type="ARBA" id="ARBA00022723"/>
    </source>
</evidence>
<gene>
    <name evidence="9" type="ORF">SAMN02746066_01085</name>
</gene>
<dbReference type="NCBIfam" id="TIGR00608">
    <property type="entry name" value="radc"/>
    <property type="match status" value="1"/>
</dbReference>
<evidence type="ECO:0000256" key="4">
    <source>
        <dbReference type="ARBA" id="ARBA00022801"/>
    </source>
</evidence>
<evidence type="ECO:0000313" key="9">
    <source>
        <dbReference type="EMBL" id="SHM19105.1"/>
    </source>
</evidence>
<dbReference type="InterPro" id="IPR037518">
    <property type="entry name" value="MPN"/>
</dbReference>